<dbReference type="Proteomes" id="UP000753802">
    <property type="component" value="Unassembled WGS sequence"/>
</dbReference>
<dbReference type="RefSeq" id="WP_161818280.1">
    <property type="nucleotide sequence ID" value="NZ_JAACJS010000012.1"/>
</dbReference>
<proteinExistence type="predicted"/>
<protein>
    <recommendedName>
        <fullName evidence="3">Membrane or secreted protein</fullName>
    </recommendedName>
</protein>
<sequence>MKTKHRSIAIVASFVLFVLLTAFTSLRERKAADALTGAWGFGNEDHKSVMIFSNNVFSVAEYSVKEKKFINSYGGTWHTEGNKLIRTIEWHSKDSTHVGANFYNDFRIKNNQLDLSIPNEKWERLDNGGPGALSGVWVITGNYTNDKVSKRGNPFYPRRTMKVLSGKYFHWIAYNVATRQFLNAGGGTYTTADNKYTENIEFFTKTPESIGKSLVFDYSFVDGDWRHKGQKSTGGAMDECWTKREVLEKK</sequence>
<dbReference type="EMBL" id="JAACJS010000012">
    <property type="protein sequence ID" value="NCI49961.1"/>
    <property type="molecule type" value="Genomic_DNA"/>
</dbReference>
<name>A0ABW9ZS76_9BACT</name>
<evidence type="ECO:0000313" key="2">
    <source>
        <dbReference type="Proteomes" id="UP000753802"/>
    </source>
</evidence>
<organism evidence="1 2">
    <name type="scientific">Sediminibacterium roseum</name>
    <dbReference type="NCBI Taxonomy" id="1978412"/>
    <lineage>
        <taxon>Bacteria</taxon>
        <taxon>Pseudomonadati</taxon>
        <taxon>Bacteroidota</taxon>
        <taxon>Chitinophagia</taxon>
        <taxon>Chitinophagales</taxon>
        <taxon>Chitinophagaceae</taxon>
        <taxon>Sediminibacterium</taxon>
    </lineage>
</organism>
<keyword evidence="2" id="KW-1185">Reference proteome</keyword>
<comment type="caution">
    <text evidence="1">The sequence shown here is derived from an EMBL/GenBank/DDBJ whole genome shotgun (WGS) entry which is preliminary data.</text>
</comment>
<reference evidence="1 2" key="1">
    <citation type="submission" date="2020-01" db="EMBL/GenBank/DDBJ databases">
        <title>Genome analysis.</title>
        <authorList>
            <person name="Wu S."/>
            <person name="Wang G."/>
        </authorList>
    </citation>
    <scope>NUCLEOTIDE SEQUENCE [LARGE SCALE GENOMIC DNA]</scope>
    <source>
        <strain evidence="1 2">SYL130</strain>
    </source>
</reference>
<dbReference type="Gene3D" id="2.40.128.490">
    <property type="entry name" value="Uncharacterised protein PF14869, DUF4488"/>
    <property type="match status" value="1"/>
</dbReference>
<evidence type="ECO:0008006" key="3">
    <source>
        <dbReference type="Google" id="ProtNLM"/>
    </source>
</evidence>
<gene>
    <name evidence="1" type="ORF">GWC95_08510</name>
</gene>
<accession>A0ABW9ZS76</accession>
<evidence type="ECO:0000313" key="1">
    <source>
        <dbReference type="EMBL" id="NCI49961.1"/>
    </source>
</evidence>